<evidence type="ECO:0000313" key="2">
    <source>
        <dbReference type="EMBL" id="CAG5099593.1"/>
    </source>
</evidence>
<gene>
    <name evidence="2" type="ORF">OKIOD_LOCUS8152</name>
</gene>
<dbReference type="Proteomes" id="UP001158576">
    <property type="component" value="Chromosome XSR"/>
</dbReference>
<name>A0ABN7SNW5_OIKDI</name>
<sequence length="135" mass="15216">MQLIPLKFVLLPLLANGQPQVGAAGVDSCTGGDMVDWSRRTLFGHFWSADCPSQAKMLTVFMGQRKCKKSYTNWHKLRGSTWCEYGDDGELDYRGLGKSNCAFELKRRGIETLSDAELLVFCQSYLKLKCAKMLH</sequence>
<keyword evidence="1" id="KW-0732">Signal</keyword>
<evidence type="ECO:0000256" key="1">
    <source>
        <dbReference type="SAM" id="SignalP"/>
    </source>
</evidence>
<evidence type="ECO:0000313" key="3">
    <source>
        <dbReference type="Proteomes" id="UP001158576"/>
    </source>
</evidence>
<accession>A0ABN7SNW5</accession>
<organism evidence="2 3">
    <name type="scientific">Oikopleura dioica</name>
    <name type="common">Tunicate</name>
    <dbReference type="NCBI Taxonomy" id="34765"/>
    <lineage>
        <taxon>Eukaryota</taxon>
        <taxon>Metazoa</taxon>
        <taxon>Chordata</taxon>
        <taxon>Tunicata</taxon>
        <taxon>Appendicularia</taxon>
        <taxon>Copelata</taxon>
        <taxon>Oikopleuridae</taxon>
        <taxon>Oikopleura</taxon>
    </lineage>
</organism>
<feature type="chain" id="PRO_5046491031" evidence="1">
    <location>
        <begin position="18"/>
        <end position="135"/>
    </location>
</feature>
<feature type="signal peptide" evidence="1">
    <location>
        <begin position="1"/>
        <end position="17"/>
    </location>
</feature>
<keyword evidence="3" id="KW-1185">Reference proteome</keyword>
<protein>
    <submittedName>
        <fullName evidence="2">Oidioi.mRNA.OKI2018_I69.XSR.g16594.t1.cds</fullName>
    </submittedName>
</protein>
<proteinExistence type="predicted"/>
<reference evidence="2 3" key="1">
    <citation type="submission" date="2021-04" db="EMBL/GenBank/DDBJ databases">
        <authorList>
            <person name="Bliznina A."/>
        </authorList>
    </citation>
    <scope>NUCLEOTIDE SEQUENCE [LARGE SCALE GENOMIC DNA]</scope>
</reference>
<dbReference type="EMBL" id="OU015569">
    <property type="protein sequence ID" value="CAG5099593.1"/>
    <property type="molecule type" value="Genomic_DNA"/>
</dbReference>